<feature type="transmembrane region" description="Helical" evidence="1">
    <location>
        <begin position="12"/>
        <end position="33"/>
    </location>
</feature>
<dbReference type="InterPro" id="IPR027558">
    <property type="entry name" value="Pre_pil_HX9DG_C"/>
</dbReference>
<dbReference type="NCBIfam" id="TIGR04294">
    <property type="entry name" value="pre_pil_HX9DG"/>
    <property type="match status" value="1"/>
</dbReference>
<keyword evidence="1" id="KW-0472">Membrane</keyword>
<dbReference type="InterPro" id="IPR011453">
    <property type="entry name" value="DUF1559"/>
</dbReference>
<evidence type="ECO:0000313" key="4">
    <source>
        <dbReference type="Proteomes" id="UP000214646"/>
    </source>
</evidence>
<dbReference type="NCBIfam" id="TIGR02532">
    <property type="entry name" value="IV_pilin_GFxxxE"/>
    <property type="match status" value="1"/>
</dbReference>
<organism evidence="3 4">
    <name type="scientific">Fimbriiglobus ruber</name>
    <dbReference type="NCBI Taxonomy" id="1908690"/>
    <lineage>
        <taxon>Bacteria</taxon>
        <taxon>Pseudomonadati</taxon>
        <taxon>Planctomycetota</taxon>
        <taxon>Planctomycetia</taxon>
        <taxon>Gemmatales</taxon>
        <taxon>Gemmataceae</taxon>
        <taxon>Fimbriiglobus</taxon>
    </lineage>
</organism>
<dbReference type="PANTHER" id="PTHR30093">
    <property type="entry name" value="GENERAL SECRETION PATHWAY PROTEIN G"/>
    <property type="match status" value="1"/>
</dbReference>
<dbReference type="InterPro" id="IPR045584">
    <property type="entry name" value="Pilin-like"/>
</dbReference>
<accession>A0A225DPQ2</accession>
<proteinExistence type="predicted"/>
<dbReference type="AlphaFoldDB" id="A0A225DPQ2"/>
<dbReference type="Proteomes" id="UP000214646">
    <property type="component" value="Unassembled WGS sequence"/>
</dbReference>
<reference evidence="4" key="1">
    <citation type="submission" date="2017-06" db="EMBL/GenBank/DDBJ databases">
        <title>Genome analysis of Fimbriiglobus ruber SP5, the first member of the order Planctomycetales with confirmed chitinolytic capability.</title>
        <authorList>
            <person name="Ravin N.V."/>
            <person name="Rakitin A.L."/>
            <person name="Ivanova A.A."/>
            <person name="Beletsky A.V."/>
            <person name="Kulichevskaya I.S."/>
            <person name="Mardanov A.V."/>
            <person name="Dedysh S.N."/>
        </authorList>
    </citation>
    <scope>NUCLEOTIDE SEQUENCE [LARGE SCALE GENOMIC DNA]</scope>
    <source>
        <strain evidence="4">SP5</strain>
    </source>
</reference>
<dbReference type="EMBL" id="NIDE01000014">
    <property type="protein sequence ID" value="OWK38345.1"/>
    <property type="molecule type" value="Genomic_DNA"/>
</dbReference>
<keyword evidence="4" id="KW-1185">Reference proteome</keyword>
<evidence type="ECO:0000256" key="1">
    <source>
        <dbReference type="SAM" id="Phobius"/>
    </source>
</evidence>
<dbReference type="Gene3D" id="3.30.700.10">
    <property type="entry name" value="Glycoprotein, Type 4 Pilin"/>
    <property type="match status" value="1"/>
</dbReference>
<comment type="caution">
    <text evidence="3">The sequence shown here is derived from an EMBL/GenBank/DDBJ whole genome shotgun (WGS) entry which is preliminary data.</text>
</comment>
<keyword evidence="1" id="KW-1133">Transmembrane helix</keyword>
<dbReference type="RefSeq" id="WP_088258168.1">
    <property type="nucleotide sequence ID" value="NZ_NIDE01000014.1"/>
</dbReference>
<dbReference type="Pfam" id="PF07963">
    <property type="entry name" value="N_methyl"/>
    <property type="match status" value="1"/>
</dbReference>
<dbReference type="PANTHER" id="PTHR30093:SF2">
    <property type="entry name" value="TYPE II SECRETION SYSTEM PROTEIN H"/>
    <property type="match status" value="1"/>
</dbReference>
<sequence length="305" mass="32577">MTRRSSRRGFTLIELLVVIAIIAILIGLLLPAVQKVREAAARAKCTNNLKQLALGMHNYHDGHQTLPVGMSPGTVNYGNQWCCWGTWQIPILPYIEQQAAFAQYINYGGDDSTGPRYGAAPNSNVTGLRFNVMTCPSDQPNAPLAPLTNHNYAVNYGNTTIYQTTPFNGVTFGGAPFNPSTPVRITDITDGTSNTVFLSEVIEGQRSDLRGFGWWGPGSGITTFAPPNTSQPDNTAQNCDSALPNPPCVNATGNNTINVFARSRHTGGVNAALCDGSIRFVANSITPSTWLAMGSAQGGEVVSLN</sequence>
<protein>
    <recommendedName>
        <fullName evidence="2">DUF1559 domain-containing protein</fullName>
    </recommendedName>
</protein>
<name>A0A225DPQ2_9BACT</name>
<gene>
    <name evidence="3" type="ORF">FRUB_07465</name>
</gene>
<dbReference type="InterPro" id="IPR012902">
    <property type="entry name" value="N_methyl_site"/>
</dbReference>
<feature type="domain" description="DUF1559" evidence="2">
    <location>
        <begin position="34"/>
        <end position="286"/>
    </location>
</feature>
<evidence type="ECO:0000313" key="3">
    <source>
        <dbReference type="EMBL" id="OWK38345.1"/>
    </source>
</evidence>
<keyword evidence="1" id="KW-0812">Transmembrane</keyword>
<evidence type="ECO:0000259" key="2">
    <source>
        <dbReference type="Pfam" id="PF07596"/>
    </source>
</evidence>
<dbReference type="PROSITE" id="PS00409">
    <property type="entry name" value="PROKAR_NTER_METHYL"/>
    <property type="match status" value="1"/>
</dbReference>
<dbReference type="OrthoDB" id="270727at2"/>
<dbReference type="SUPFAM" id="SSF54523">
    <property type="entry name" value="Pili subunits"/>
    <property type="match status" value="1"/>
</dbReference>
<dbReference type="Pfam" id="PF07596">
    <property type="entry name" value="SBP_bac_10"/>
    <property type="match status" value="1"/>
</dbReference>